<name>A0ABS1D5G9_9PROT</name>
<comment type="caution">
    <text evidence="4">The sequence shown here is derived from an EMBL/GenBank/DDBJ whole genome shotgun (WGS) entry which is preliminary data.</text>
</comment>
<evidence type="ECO:0000259" key="2">
    <source>
        <dbReference type="Pfam" id="PF04168"/>
    </source>
</evidence>
<protein>
    <recommendedName>
        <fullName evidence="6">DUF403 domain-containing protein</fullName>
    </recommendedName>
</protein>
<dbReference type="EMBL" id="NRSG01000453">
    <property type="protein sequence ID" value="MBK1662112.1"/>
    <property type="molecule type" value="Genomic_DNA"/>
</dbReference>
<gene>
    <name evidence="4" type="ORF">CKO45_28400</name>
</gene>
<organism evidence="4 5">
    <name type="scientific">Paracraurococcus ruber</name>
    <dbReference type="NCBI Taxonomy" id="77675"/>
    <lineage>
        <taxon>Bacteria</taxon>
        <taxon>Pseudomonadati</taxon>
        <taxon>Pseudomonadota</taxon>
        <taxon>Alphaproteobacteria</taxon>
        <taxon>Acetobacterales</taxon>
        <taxon>Roseomonadaceae</taxon>
        <taxon>Paracraurococcus</taxon>
    </lineage>
</organism>
<reference evidence="4 5" key="1">
    <citation type="journal article" date="2020" name="Microorganisms">
        <title>Osmotic Adaptation and Compatible Solute Biosynthesis of Phototrophic Bacteria as Revealed from Genome Analyses.</title>
        <authorList>
            <person name="Imhoff J.F."/>
            <person name="Rahn T."/>
            <person name="Kunzel S."/>
            <person name="Keller A."/>
            <person name="Neulinger S.C."/>
        </authorList>
    </citation>
    <scope>NUCLEOTIDE SEQUENCE [LARGE SCALE GENOMIC DNA]</scope>
    <source>
        <strain evidence="4 5">DSM 15382</strain>
    </source>
</reference>
<dbReference type="InterPro" id="IPR025841">
    <property type="entry name" value="CP_ATPgrasp_2"/>
</dbReference>
<dbReference type="PANTHER" id="PTHR34595:SF2">
    <property type="entry name" value="BLR2978 PROTEIN"/>
    <property type="match status" value="1"/>
</dbReference>
<dbReference type="InterPro" id="IPR051680">
    <property type="entry name" value="ATP-dep_Glu-Cys_Ligase-2"/>
</dbReference>
<dbReference type="PANTHER" id="PTHR34595">
    <property type="entry name" value="BLR5612 PROTEIN"/>
    <property type="match status" value="1"/>
</dbReference>
<dbReference type="Pfam" id="PF04168">
    <property type="entry name" value="Alpha-E"/>
    <property type="match status" value="1"/>
</dbReference>
<dbReference type="Proteomes" id="UP000697995">
    <property type="component" value="Unassembled WGS sequence"/>
</dbReference>
<feature type="compositionally biased region" description="Gly residues" evidence="1">
    <location>
        <begin position="41"/>
        <end position="52"/>
    </location>
</feature>
<dbReference type="Gene3D" id="3.40.50.11290">
    <property type="match status" value="1"/>
</dbReference>
<dbReference type="InterPro" id="IPR007296">
    <property type="entry name" value="DUF403"/>
</dbReference>
<sequence>MFLWIGPIRTQRDFTRAPARAAAAGSPVRPADPLCPRPCGLGRGGPAAGRDGGSAPSHAAPRHGITSVQMTPASPLDEMVDGAAGIRPHWRGLFGALSAFDRGEIAERAARLDRHFAEEGATSLLPGGEDGPAWRCDPVPLMLSAAEFESLAAGLAQRAALLEAVLQDVYGPQALLASGALPPALVYANPAFLRSCRAPEGRRDGPLLQLYAADLLRAPDGRWRVLRDRTAGATGLAHVLENRRALARHVPELVGARELRRLGPFFDLWQDALQRLAPAAAGGRNPGVAMLTAGHASPHWTEHVILSRRLACALVEPGDLTVRDGGLFLKTLRGLQPVDVLLRRMDGRQMDPLEADQSPWHGVAGLLDAVRGGRLRIVNDPGAGFAEAPALAAFLPALAEPLLGGPLHLGAARTLWLGDPVARAEVLGDLPRWMIRRALDGTVRSITAGALPEAARAELAQRIQATPEDYAACERIPASVAPCAGPAGLEPRPVILRLFLLQDGTGWRALQGGLARAFAPPDARTGARPETLFAKDVWVPAEDATEIQGPRMLAIRAVPIRRGSGDIPSRAADNFFWLGRYLERLEGGARLLRVAASRLAASEPSPRALAELKTLGACLVRAELLEAEAAQQIGTVPVTAALLREVRERGRMQGLLGQVARLAGLLRDRLTGEMHLALNRGLRQLREEFDAVPAGREANRGLEALGHASAGVLAFAATVAGLAAENMVRGGGRLFLDLGRRVERAQAIVAELARCLDQPGAAGQPARLEPGLALALELRDSVITYRTRYLTVLQAAPVLDLVLADEGNPRGLAFQLSAARDMLLDLETGADLTRESPLAALAEDLLEEARAMVREVAEAPSEAEAAIALRPRLVALEGALAVLSDRITRRWFALLPAPHSLGPAPAIRLRGAA</sequence>
<accession>A0ABS1D5G9</accession>
<keyword evidence="5" id="KW-1185">Reference proteome</keyword>
<evidence type="ECO:0000313" key="4">
    <source>
        <dbReference type="EMBL" id="MBK1662112.1"/>
    </source>
</evidence>
<feature type="region of interest" description="Disordered" evidence="1">
    <location>
        <begin position="40"/>
        <end position="62"/>
    </location>
</feature>
<feature type="domain" description="DUF403" evidence="2">
    <location>
        <begin position="568"/>
        <end position="892"/>
    </location>
</feature>
<feature type="domain" description="Circularly permuted ATP-grasp type 2" evidence="3">
    <location>
        <begin position="140"/>
        <end position="516"/>
    </location>
</feature>
<dbReference type="SUPFAM" id="SSF56059">
    <property type="entry name" value="Glutathione synthetase ATP-binding domain-like"/>
    <property type="match status" value="1"/>
</dbReference>
<evidence type="ECO:0000256" key="1">
    <source>
        <dbReference type="SAM" id="MobiDB-lite"/>
    </source>
</evidence>
<evidence type="ECO:0000259" key="3">
    <source>
        <dbReference type="Pfam" id="PF14403"/>
    </source>
</evidence>
<proteinExistence type="predicted"/>
<dbReference type="Pfam" id="PF14403">
    <property type="entry name" value="CP_ATPgrasp_2"/>
    <property type="match status" value="1"/>
</dbReference>
<evidence type="ECO:0000313" key="5">
    <source>
        <dbReference type="Proteomes" id="UP000697995"/>
    </source>
</evidence>
<evidence type="ECO:0008006" key="6">
    <source>
        <dbReference type="Google" id="ProtNLM"/>
    </source>
</evidence>